<evidence type="ECO:0000313" key="6">
    <source>
        <dbReference type="Proteomes" id="UP000327013"/>
    </source>
</evidence>
<keyword evidence="2 3" id="KW-0802">TPR repeat</keyword>
<gene>
    <name evidence="5" type="ORF">FH972_021580</name>
</gene>
<name>A0A5N6KQB0_9ROSI</name>
<dbReference type="PANTHER" id="PTHR16193">
    <property type="entry name" value="TETRATRICOPEPTIDE REPEAT PROTEIN 27"/>
    <property type="match status" value="1"/>
</dbReference>
<reference evidence="5 6" key="1">
    <citation type="submission" date="2019-06" db="EMBL/GenBank/DDBJ databases">
        <title>A chromosomal-level reference genome of Carpinus fangiana (Coryloideae, Betulaceae).</title>
        <authorList>
            <person name="Yang X."/>
            <person name="Wang Z."/>
            <person name="Zhang L."/>
            <person name="Hao G."/>
            <person name="Liu J."/>
            <person name="Yang Y."/>
        </authorList>
    </citation>
    <scope>NUCLEOTIDE SEQUENCE [LARGE SCALE GENOMIC DNA]</scope>
    <source>
        <strain evidence="5">Cfa_2016G</strain>
        <tissue evidence="5">Leaf</tissue>
    </source>
</reference>
<dbReference type="Proteomes" id="UP000327013">
    <property type="component" value="Unassembled WGS sequence"/>
</dbReference>
<dbReference type="Pfam" id="PF13432">
    <property type="entry name" value="TPR_16"/>
    <property type="match status" value="2"/>
</dbReference>
<dbReference type="OrthoDB" id="1936594at2759"/>
<evidence type="ECO:0000256" key="3">
    <source>
        <dbReference type="PROSITE-ProRule" id="PRU00339"/>
    </source>
</evidence>
<feature type="repeat" description="TPR" evidence="3">
    <location>
        <begin position="601"/>
        <end position="634"/>
    </location>
</feature>
<dbReference type="PROSITE" id="PS50005">
    <property type="entry name" value="TPR"/>
    <property type="match status" value="2"/>
</dbReference>
<dbReference type="SUPFAM" id="SSF48452">
    <property type="entry name" value="TPR-like"/>
    <property type="match status" value="1"/>
</dbReference>
<protein>
    <submittedName>
        <fullName evidence="5">Uncharacterized protein</fullName>
    </submittedName>
</protein>
<dbReference type="Gene3D" id="1.25.40.10">
    <property type="entry name" value="Tetratricopeptide repeat domain"/>
    <property type="match status" value="1"/>
</dbReference>
<evidence type="ECO:0000256" key="4">
    <source>
        <dbReference type="SAM" id="MobiDB-lite"/>
    </source>
</evidence>
<dbReference type="PANTHER" id="PTHR16193:SF0">
    <property type="entry name" value="TETRATRICOPEPTIDE REPEAT PROTEIN 27"/>
    <property type="match status" value="1"/>
</dbReference>
<dbReference type="InterPro" id="IPR044244">
    <property type="entry name" value="TTC27/Emw1"/>
</dbReference>
<keyword evidence="1" id="KW-0677">Repeat</keyword>
<dbReference type="SMART" id="SM00028">
    <property type="entry name" value="TPR"/>
    <property type="match status" value="2"/>
</dbReference>
<dbReference type="InterPro" id="IPR011990">
    <property type="entry name" value="TPR-like_helical_dom_sf"/>
</dbReference>
<feature type="region of interest" description="Disordered" evidence="4">
    <location>
        <begin position="542"/>
        <end position="571"/>
    </location>
</feature>
<evidence type="ECO:0000256" key="2">
    <source>
        <dbReference type="ARBA" id="ARBA00022803"/>
    </source>
</evidence>
<dbReference type="AlphaFoldDB" id="A0A5N6KQB0"/>
<proteinExistence type="predicted"/>
<dbReference type="EMBL" id="VIBQ01000009">
    <property type="protein sequence ID" value="KAB8337279.1"/>
    <property type="molecule type" value="Genomic_DNA"/>
</dbReference>
<organism evidence="5 6">
    <name type="scientific">Carpinus fangiana</name>
    <dbReference type="NCBI Taxonomy" id="176857"/>
    <lineage>
        <taxon>Eukaryota</taxon>
        <taxon>Viridiplantae</taxon>
        <taxon>Streptophyta</taxon>
        <taxon>Embryophyta</taxon>
        <taxon>Tracheophyta</taxon>
        <taxon>Spermatophyta</taxon>
        <taxon>Magnoliopsida</taxon>
        <taxon>eudicotyledons</taxon>
        <taxon>Gunneridae</taxon>
        <taxon>Pentapetalae</taxon>
        <taxon>rosids</taxon>
        <taxon>fabids</taxon>
        <taxon>Fagales</taxon>
        <taxon>Betulaceae</taxon>
        <taxon>Carpinus</taxon>
    </lineage>
</organism>
<accession>A0A5N6KQB0</accession>
<dbReference type="InterPro" id="IPR019734">
    <property type="entry name" value="TPR_rpt"/>
</dbReference>
<evidence type="ECO:0000256" key="1">
    <source>
        <dbReference type="ARBA" id="ARBA00022737"/>
    </source>
</evidence>
<feature type="repeat" description="TPR" evidence="3">
    <location>
        <begin position="635"/>
        <end position="668"/>
    </location>
</feature>
<evidence type="ECO:0000313" key="5">
    <source>
        <dbReference type="EMBL" id="KAB8337279.1"/>
    </source>
</evidence>
<keyword evidence="6" id="KW-1185">Reference proteome</keyword>
<sequence>MSDELLEISRKDLSTRLLEDLKEPLRAIEEARFHDVLSWPKLRTIVGKDVQVSGPTQDLGIDWIKAVSQDIAIFLSEAVDDGQDPHFRHQYLFLAAYAALQAFQQSNVTGPPLPFDSAKVLFPDQIFQSPRAIQQVKRAIIDSLGADDIDPYSIAPNIELLWLAHVILDNVSMYSCVWATRWARMRKDFMRQRILPKQSSSVRVAVYEQMALVESRIRETQVFSPLFLQEQANIHIYHGQDENASKALKDAAQLTKFEFELSGALGKRTKFQQQDLSQLVVFAKSHDPFATADSEAISDHNKPQNLELKDDTLLESISFAKKVSTTEADTKDADKLPTSLLGLDPDNQPLLQPIDSITLLLYASSITNTSPSDGITREETLPYATRVIADGSSNWQIYSQALLVRSRIEGYSSRTIERGLFQLQVLVDQIIADTTTSSEAQDNSSINVIPSESTTTTFLPRPSASQSADPAKRLRYIYQLCSPTRWELEAELAARWVSVGGLSSASVIYERLEMWAEVALCWAASEHEGKARALVRKQLFHSTAGPDNDDRAGADEGEQWQGPTRSPPPPDAARLYCILGDFDGDAKMYETAWFVSNKRYARAQRSLGKLAFDAGDFPAAAAAYRLAVDQDPLSEPSWFRLGCVLLALHEFESAAAAFTRTVQLNSENADAWGNLGCALLNWDPSANEVAAGDKGEAALHAAAILDDEDFSPDEPEGKQPAIPLQRKKQALEALKKATNLDRNSYKYWDKLLDIAASIGPPAYADVVNAQKRIIEIRGQKDGEAAVNPRILEYLVRYAILLSEDPETGRSTYDPSKPGLQRIIVEMVDKDVVPLITASPRLWGCVAKLALWRQRPGSALEAHEKAWRAVMAQPGWEATTEERWNAVVEATVELVDAYESLGQMEKTEGLAAGSGELVAKDWRFKARSAARSTMGKGKEVWEDSEGWGRLVDALDGLKTG</sequence>
<comment type="caution">
    <text evidence="5">The sequence shown here is derived from an EMBL/GenBank/DDBJ whole genome shotgun (WGS) entry which is preliminary data.</text>
</comment>